<reference evidence="4" key="1">
    <citation type="submission" date="2012-11" db="EMBL/GenBank/DDBJ databases">
        <authorList>
            <person name="Becker E.A."/>
            <person name="Seitzer P."/>
            <person name="Tritt A."/>
            <person name="Larsen D."/>
            <person name="Yao A."/>
            <person name="Wu D."/>
            <person name="Darling A."/>
            <person name="Eisen J.A."/>
            <person name="Facciotti M.T."/>
        </authorList>
    </citation>
    <scope>NUCLEOTIDE SEQUENCE [LARGE SCALE GENOMIC DNA]</scope>
    <source>
        <strain evidence="4">ATCC 29605 / DSM 3757 / JCM 8879 / NBRC 14742 / NCIMB 2012 / VKM B-1768 / DS2</strain>
    </source>
</reference>
<dbReference type="AlphaFoldDB" id="A0A384K923"/>
<feature type="compositionally biased region" description="Low complexity" evidence="1">
    <location>
        <begin position="11"/>
        <end position="24"/>
    </location>
</feature>
<evidence type="ECO:0000313" key="4">
    <source>
        <dbReference type="Proteomes" id="UP000011532"/>
    </source>
</evidence>
<dbReference type="PANTHER" id="PTHR34315:SF1">
    <property type="entry name" value="INTRADIOL RING-CLEAVAGE DIOXYGENASES DOMAIN-CONTAINING PROTEIN-RELATED"/>
    <property type="match status" value="1"/>
</dbReference>
<dbReference type="EMBL" id="AOHU01000040">
    <property type="protein sequence ID" value="ELY33692.1"/>
    <property type="molecule type" value="Genomic_DNA"/>
</dbReference>
<dbReference type="Pfam" id="PF00775">
    <property type="entry name" value="Dioxygenase_C"/>
    <property type="match status" value="1"/>
</dbReference>
<dbReference type="GeneID" id="8925799"/>
<evidence type="ECO:0000256" key="1">
    <source>
        <dbReference type="SAM" id="MobiDB-lite"/>
    </source>
</evidence>
<dbReference type="CDD" id="cd03457">
    <property type="entry name" value="intradiol_dioxygenase_like"/>
    <property type="match status" value="1"/>
</dbReference>
<name>A0A384K923_HALVD</name>
<organism evidence="3 4">
    <name type="scientific">Haloferax volcanii (strain ATCC 29605 / DSM 3757 / JCM 8879 / NBRC 14742 / NCIMB 2012 / VKM B-1768 / DS2)</name>
    <name type="common">Halobacterium volcanii</name>
    <dbReference type="NCBI Taxonomy" id="309800"/>
    <lineage>
        <taxon>Archaea</taxon>
        <taxon>Methanobacteriati</taxon>
        <taxon>Methanobacteriota</taxon>
        <taxon>Stenosarchaea group</taxon>
        <taxon>Halobacteria</taxon>
        <taxon>Halobacteriales</taxon>
        <taxon>Haloferacaceae</taxon>
        <taxon>Haloferax</taxon>
    </lineage>
</organism>
<sequence length="264" mass="28471">MSTDDPDYPATGTMTDTSVTTSDGTTACVAQPELTEGPYYVDENLRRSDIRADSDTGEQEDGVRLDLGFKVFELTEDSCTPLDNAIVDVWHANASGVYSDVEMQNTVGQDFLRGIQLTDDAGAASFTTIYPGWYTGRAVHIHFKVRSSDDATEAYEFTSQLFFDDDLTDRVYTQAPYADRGDRDTLNSEDNIFQQDNAAQLVLDLTETSEGYSGTLNVALYTSGETAADDSFSAGGGGPGEPPNGSEPSSDSNPPATMNDTTTE</sequence>
<dbReference type="RefSeq" id="WP_004041983.1">
    <property type="nucleotide sequence ID" value="NC_013967.1"/>
</dbReference>
<reference evidence="3 4" key="2">
    <citation type="journal article" date="2014" name="PLoS Genet.">
        <title>Phylogenetically driven sequencing of extremely halophilic archaea reveals strategies for static and dynamic osmo-response.</title>
        <authorList>
            <person name="Becker E.A."/>
            <person name="Seitzer P.M."/>
            <person name="Tritt A."/>
            <person name="Larsen D."/>
            <person name="Krusor M."/>
            <person name="Yao A.I."/>
            <person name="Wu D."/>
            <person name="Madern D."/>
            <person name="Eisen J.A."/>
            <person name="Darling A.E."/>
            <person name="Facciotti M.T."/>
        </authorList>
    </citation>
    <scope>NUCLEOTIDE SEQUENCE [LARGE SCALE GENOMIC DNA]</scope>
    <source>
        <strain evidence="4">ATCC 29605 / DSM 3757 / JCM 8879 / NBRC 14742 / NCIMB 2012 / VKM B-1768 / DS2</strain>
    </source>
</reference>
<dbReference type="PANTHER" id="PTHR34315">
    <property type="match status" value="1"/>
</dbReference>
<dbReference type="GO" id="GO:0016702">
    <property type="term" value="F:oxidoreductase activity, acting on single donors with incorporation of molecular oxygen, incorporation of two atoms of oxygen"/>
    <property type="evidence" value="ECO:0007669"/>
    <property type="project" value="InterPro"/>
</dbReference>
<dbReference type="SUPFAM" id="SSF49482">
    <property type="entry name" value="Aromatic compound dioxygenase"/>
    <property type="match status" value="1"/>
</dbReference>
<evidence type="ECO:0000259" key="2">
    <source>
        <dbReference type="Pfam" id="PF00775"/>
    </source>
</evidence>
<comment type="caution">
    <text evidence="3">The sequence shown here is derived from an EMBL/GenBank/DDBJ whole genome shotgun (WGS) entry which is preliminary data.</text>
</comment>
<feature type="compositionally biased region" description="Low complexity" evidence="1">
    <location>
        <begin position="243"/>
        <end position="255"/>
    </location>
</feature>
<keyword evidence="3" id="KW-0560">Oxidoreductase</keyword>
<feature type="region of interest" description="Disordered" evidence="1">
    <location>
        <begin position="227"/>
        <end position="264"/>
    </location>
</feature>
<feature type="region of interest" description="Disordered" evidence="1">
    <location>
        <begin position="1"/>
        <end position="24"/>
    </location>
</feature>
<dbReference type="GO" id="GO:0008199">
    <property type="term" value="F:ferric iron binding"/>
    <property type="evidence" value="ECO:0007669"/>
    <property type="project" value="InterPro"/>
</dbReference>
<dbReference type="Proteomes" id="UP000011532">
    <property type="component" value="Unassembled WGS sequence"/>
</dbReference>
<accession>A0A384K923</accession>
<feature type="domain" description="Intradiol ring-cleavage dioxygenases" evidence="2">
    <location>
        <begin position="36"/>
        <end position="166"/>
    </location>
</feature>
<dbReference type="InterPro" id="IPR000627">
    <property type="entry name" value="Intradiol_dOase_C"/>
</dbReference>
<gene>
    <name evidence="3" type="ORF">C498_05788</name>
</gene>
<keyword evidence="3" id="KW-0223">Dioxygenase</keyword>
<dbReference type="Gene3D" id="2.60.130.10">
    <property type="entry name" value="Aromatic compound dioxygenase"/>
    <property type="match status" value="1"/>
</dbReference>
<dbReference type="InterPro" id="IPR015889">
    <property type="entry name" value="Intradiol_dOase_core"/>
</dbReference>
<protein>
    <submittedName>
        <fullName evidence="3">Putative dioxygenase</fullName>
    </submittedName>
</protein>
<dbReference type="OrthoDB" id="9951at2157"/>
<evidence type="ECO:0000313" key="3">
    <source>
        <dbReference type="EMBL" id="ELY33692.1"/>
    </source>
</evidence>
<proteinExistence type="predicted"/>